<dbReference type="InterPro" id="IPR000719">
    <property type="entry name" value="Prot_kinase_dom"/>
</dbReference>
<dbReference type="FunFam" id="1.10.510.10:FF:000281">
    <property type="entry name" value="Cyclin-dependent kinase 2"/>
    <property type="match status" value="1"/>
</dbReference>
<evidence type="ECO:0000256" key="4">
    <source>
        <dbReference type="ARBA" id="ARBA00022679"/>
    </source>
</evidence>
<reference evidence="14 15" key="1">
    <citation type="submission" date="2024-09" db="EMBL/GenBank/DDBJ databases">
        <title>Chromosome-scale assembly of Riccia sorocarpa.</title>
        <authorList>
            <person name="Paukszto L."/>
        </authorList>
    </citation>
    <scope>NUCLEOTIDE SEQUENCE [LARGE SCALE GENOMIC DNA]</scope>
    <source>
        <strain evidence="14">LP-2024</strain>
        <tissue evidence="14">Aerial parts of the thallus</tissue>
    </source>
</reference>
<comment type="similarity">
    <text evidence="1">Belongs to the protein kinase superfamily. CMGC Ser/Thr protein kinase family. CDC2/CDKX subfamily.</text>
</comment>
<keyword evidence="7 11" id="KW-0067">ATP-binding</keyword>
<dbReference type="PROSITE" id="PS00108">
    <property type="entry name" value="PROTEIN_KINASE_ST"/>
    <property type="match status" value="1"/>
</dbReference>
<evidence type="ECO:0000256" key="3">
    <source>
        <dbReference type="ARBA" id="ARBA00022553"/>
    </source>
</evidence>
<dbReference type="InterPro" id="IPR008271">
    <property type="entry name" value="Ser/Thr_kinase_AS"/>
</dbReference>
<dbReference type="SMART" id="SM00220">
    <property type="entry name" value="S_TKc"/>
    <property type="match status" value="1"/>
</dbReference>
<dbReference type="PROSITE" id="PS00107">
    <property type="entry name" value="PROTEIN_KINASE_ATP"/>
    <property type="match status" value="1"/>
</dbReference>
<dbReference type="InterPro" id="IPR050108">
    <property type="entry name" value="CDK"/>
</dbReference>
<comment type="catalytic activity">
    <reaction evidence="9">
        <text>L-seryl-[protein] + ATP = O-phospho-L-seryl-[protein] + ADP + H(+)</text>
        <dbReference type="Rhea" id="RHEA:17989"/>
        <dbReference type="Rhea" id="RHEA-COMP:9863"/>
        <dbReference type="Rhea" id="RHEA-COMP:11604"/>
        <dbReference type="ChEBI" id="CHEBI:15378"/>
        <dbReference type="ChEBI" id="CHEBI:29999"/>
        <dbReference type="ChEBI" id="CHEBI:30616"/>
        <dbReference type="ChEBI" id="CHEBI:83421"/>
        <dbReference type="ChEBI" id="CHEBI:456216"/>
        <dbReference type="EC" id="2.7.11.22"/>
    </reaction>
</comment>
<evidence type="ECO:0000256" key="12">
    <source>
        <dbReference type="RuleBase" id="RU000304"/>
    </source>
</evidence>
<dbReference type="PROSITE" id="PS50011">
    <property type="entry name" value="PROTEIN_KINASE_DOM"/>
    <property type="match status" value="1"/>
</dbReference>
<evidence type="ECO:0000256" key="10">
    <source>
        <dbReference type="ARBA" id="ARBA00049280"/>
    </source>
</evidence>
<name>A0ABD3HZB9_9MARC</name>
<dbReference type="Pfam" id="PF00069">
    <property type="entry name" value="Pkinase"/>
    <property type="match status" value="1"/>
</dbReference>
<dbReference type="AlphaFoldDB" id="A0ABD3HZB9"/>
<organism evidence="14 15">
    <name type="scientific">Riccia sorocarpa</name>
    <dbReference type="NCBI Taxonomy" id="122646"/>
    <lineage>
        <taxon>Eukaryota</taxon>
        <taxon>Viridiplantae</taxon>
        <taxon>Streptophyta</taxon>
        <taxon>Embryophyta</taxon>
        <taxon>Marchantiophyta</taxon>
        <taxon>Marchantiopsida</taxon>
        <taxon>Marchantiidae</taxon>
        <taxon>Marchantiales</taxon>
        <taxon>Ricciaceae</taxon>
        <taxon>Riccia</taxon>
    </lineage>
</organism>
<sequence>MSSSCRFSPRSSSVPCISQKLKSSLSPEYPSAEFQAPGIVFTTRSPSEISTFLAAFFSRFPAFRIPIDHLVRKSVGILLGGWRLCSDRREIVSSIVETCLVPAAPDTSAEFESQGSMDDYEKLEKVGEGTYGKVYKARHKKTGRMVALKKTRLEMEEEGVPSTALREVSLLQMLSQSIYVVRLLCVEHVDKKGKPLLYLVFEYLDTDLKKFIDSHGRGVSSRPVPTKVIQSFMYQLCKGVAHCHSHGVMHRDLKPQNLLVDKEKGLLKIADLGLGRAFTVPLKSYTHEIVTLWYRAPEVLLGASHYSTPVDIWSVGCIFAEMSRKQPLFPGDSELQQLLHIFRLLGTPNDTTWPGVQKLRDWHDYPQWQPQNLARAVPDLDSKGLDLLRKMLQYEPAKRISAKAALHHPYFDDLDKSQF</sequence>
<dbReference type="Gene3D" id="3.30.200.20">
    <property type="entry name" value="Phosphorylase Kinase, domain 1"/>
    <property type="match status" value="1"/>
</dbReference>
<evidence type="ECO:0000256" key="7">
    <source>
        <dbReference type="ARBA" id="ARBA00022840"/>
    </source>
</evidence>
<evidence type="ECO:0000256" key="1">
    <source>
        <dbReference type="ARBA" id="ARBA00006485"/>
    </source>
</evidence>
<dbReference type="CDD" id="cd07837">
    <property type="entry name" value="STKc_CdkB_plant"/>
    <property type="match status" value="1"/>
</dbReference>
<keyword evidence="5 11" id="KW-0547">Nucleotide-binding</keyword>
<comment type="catalytic activity">
    <reaction evidence="8">
        <text>L-threonyl-[protein] + ATP = O-phospho-L-threonyl-[protein] + ADP + H(+)</text>
        <dbReference type="Rhea" id="RHEA:46608"/>
        <dbReference type="Rhea" id="RHEA-COMP:11060"/>
        <dbReference type="Rhea" id="RHEA-COMP:11605"/>
        <dbReference type="ChEBI" id="CHEBI:15378"/>
        <dbReference type="ChEBI" id="CHEBI:30013"/>
        <dbReference type="ChEBI" id="CHEBI:30616"/>
        <dbReference type="ChEBI" id="CHEBI:61977"/>
        <dbReference type="ChEBI" id="CHEBI:456216"/>
        <dbReference type="EC" id="2.7.11.22"/>
    </reaction>
</comment>
<protein>
    <recommendedName>
        <fullName evidence="13">Protein kinase domain-containing protein</fullName>
    </recommendedName>
</protein>
<evidence type="ECO:0000256" key="8">
    <source>
        <dbReference type="ARBA" id="ARBA00047811"/>
    </source>
</evidence>
<evidence type="ECO:0000256" key="11">
    <source>
        <dbReference type="PROSITE-ProRule" id="PRU10141"/>
    </source>
</evidence>
<evidence type="ECO:0000256" key="2">
    <source>
        <dbReference type="ARBA" id="ARBA00022527"/>
    </source>
</evidence>
<dbReference type="GO" id="GO:0005524">
    <property type="term" value="F:ATP binding"/>
    <property type="evidence" value="ECO:0007669"/>
    <property type="project" value="UniProtKB-UniRule"/>
</dbReference>
<dbReference type="PANTHER" id="PTHR24056:SF254">
    <property type="entry name" value="CYCLIN-DEPENDENT KINASE 2"/>
    <property type="match status" value="1"/>
</dbReference>
<evidence type="ECO:0000256" key="6">
    <source>
        <dbReference type="ARBA" id="ARBA00022777"/>
    </source>
</evidence>
<comment type="caution">
    <text evidence="14">The sequence shown here is derived from an EMBL/GenBank/DDBJ whole genome shotgun (WGS) entry which is preliminary data.</text>
</comment>
<dbReference type="EMBL" id="JBJQOH010000002">
    <property type="protein sequence ID" value="KAL3696825.1"/>
    <property type="molecule type" value="Genomic_DNA"/>
</dbReference>
<keyword evidence="6" id="KW-0418">Kinase</keyword>
<dbReference type="PANTHER" id="PTHR24056">
    <property type="entry name" value="CELL DIVISION PROTEIN KINASE"/>
    <property type="match status" value="1"/>
</dbReference>
<keyword evidence="2 12" id="KW-0723">Serine/threonine-protein kinase</keyword>
<dbReference type="GO" id="GO:1901987">
    <property type="term" value="P:regulation of cell cycle phase transition"/>
    <property type="evidence" value="ECO:0007669"/>
    <property type="project" value="UniProtKB-ARBA"/>
</dbReference>
<evidence type="ECO:0000313" key="15">
    <source>
        <dbReference type="Proteomes" id="UP001633002"/>
    </source>
</evidence>
<feature type="binding site" evidence="11">
    <location>
        <position position="149"/>
    </location>
    <ligand>
        <name>ATP</name>
        <dbReference type="ChEBI" id="CHEBI:30616"/>
    </ligand>
</feature>
<evidence type="ECO:0000313" key="14">
    <source>
        <dbReference type="EMBL" id="KAL3696825.1"/>
    </source>
</evidence>
<keyword evidence="4" id="KW-0808">Transferase</keyword>
<dbReference type="InterPro" id="IPR017441">
    <property type="entry name" value="Protein_kinase_ATP_BS"/>
</dbReference>
<dbReference type="GO" id="GO:0004693">
    <property type="term" value="F:cyclin-dependent protein serine/threonine kinase activity"/>
    <property type="evidence" value="ECO:0007669"/>
    <property type="project" value="UniProtKB-EC"/>
</dbReference>
<dbReference type="InterPro" id="IPR011009">
    <property type="entry name" value="Kinase-like_dom_sf"/>
</dbReference>
<keyword evidence="15" id="KW-1185">Reference proteome</keyword>
<evidence type="ECO:0000259" key="13">
    <source>
        <dbReference type="PROSITE" id="PS50011"/>
    </source>
</evidence>
<dbReference type="GO" id="GO:0008353">
    <property type="term" value="F:RNA polymerase II CTD heptapeptide repeat kinase activity"/>
    <property type="evidence" value="ECO:0007669"/>
    <property type="project" value="UniProtKB-EC"/>
</dbReference>
<gene>
    <name evidence="14" type="ORF">R1sor_010901</name>
</gene>
<keyword evidence="3" id="KW-0597">Phosphoprotein</keyword>
<dbReference type="SUPFAM" id="SSF56112">
    <property type="entry name" value="Protein kinase-like (PK-like)"/>
    <property type="match status" value="1"/>
</dbReference>
<comment type="catalytic activity">
    <reaction evidence="10">
        <text>[DNA-directed RNA polymerase] + ATP = phospho-[DNA-directed RNA polymerase] + ADP + H(+)</text>
        <dbReference type="Rhea" id="RHEA:10216"/>
        <dbReference type="Rhea" id="RHEA-COMP:11321"/>
        <dbReference type="Rhea" id="RHEA-COMP:11322"/>
        <dbReference type="ChEBI" id="CHEBI:15378"/>
        <dbReference type="ChEBI" id="CHEBI:30616"/>
        <dbReference type="ChEBI" id="CHEBI:43176"/>
        <dbReference type="ChEBI" id="CHEBI:68546"/>
        <dbReference type="ChEBI" id="CHEBI:456216"/>
        <dbReference type="EC" id="2.7.11.23"/>
    </reaction>
</comment>
<feature type="domain" description="Protein kinase" evidence="13">
    <location>
        <begin position="120"/>
        <end position="411"/>
    </location>
</feature>
<dbReference type="FunFam" id="3.30.200.20:FF:000231">
    <property type="entry name" value="Cyclin-dependent kinase B2,2"/>
    <property type="match status" value="1"/>
</dbReference>
<evidence type="ECO:0000256" key="9">
    <source>
        <dbReference type="ARBA" id="ARBA00048367"/>
    </source>
</evidence>
<dbReference type="Proteomes" id="UP001633002">
    <property type="component" value="Unassembled WGS sequence"/>
</dbReference>
<proteinExistence type="inferred from homology"/>
<accession>A0ABD3HZB9</accession>
<dbReference type="Gene3D" id="1.10.510.10">
    <property type="entry name" value="Transferase(Phosphotransferase) domain 1"/>
    <property type="match status" value="1"/>
</dbReference>
<evidence type="ECO:0000256" key="5">
    <source>
        <dbReference type="ARBA" id="ARBA00022741"/>
    </source>
</evidence>